<protein>
    <submittedName>
        <fullName evidence="2">SMP-30/gluconolactonase/LRE family protein</fullName>
    </submittedName>
</protein>
<dbReference type="PANTHER" id="PTHR10426">
    <property type="entry name" value="STRICTOSIDINE SYNTHASE-RELATED"/>
    <property type="match status" value="1"/>
</dbReference>
<dbReference type="RefSeq" id="WP_343164730.1">
    <property type="nucleotide sequence ID" value="NZ_JBHRSV010000020.1"/>
</dbReference>
<accession>A0ABV6ZZ11</accession>
<sequence>MRTFGWVLGGIALVLLVWWLWPSRVDPAYWDELDPPELTGVLEPDGALAAAGARGEGLIASSEDIALAPGGGFYTGQPDGTLMWVSESGREARVVAQVTNNRPVLGLQWHPEGRLIAAASDGVYAINVDSGAVELISNGPAYRPFGFADDLDIAADGTIYVTDASWRWPNGNGEPSFQYDMAENRPYGLFYALQMDGTIDLLQDDLYFANGVAMASDGQSVFVIETFRYRLSRYWIEGPRAGEWEIVADNLPGIPDGVTGDGTGRLYIAMDTQRVPLLTFLHRNPFLTRMITKLPEFVWLRAGPPRAFILVVDEQGNHLDSWHDPDGRWGMIANVVPDGEGRLYLGSLTEPRAGVFVIP</sequence>
<proteinExistence type="predicted"/>
<dbReference type="Pfam" id="PF08450">
    <property type="entry name" value="SGL"/>
    <property type="match status" value="1"/>
</dbReference>
<reference evidence="3" key="1">
    <citation type="journal article" date="2019" name="Int. J. Syst. Evol. Microbiol.">
        <title>The Global Catalogue of Microorganisms (GCM) 10K type strain sequencing project: providing services to taxonomists for standard genome sequencing and annotation.</title>
        <authorList>
            <consortium name="The Broad Institute Genomics Platform"/>
            <consortium name="The Broad Institute Genome Sequencing Center for Infectious Disease"/>
            <person name="Wu L."/>
            <person name="Ma J."/>
        </authorList>
    </citation>
    <scope>NUCLEOTIDE SEQUENCE [LARGE SCALE GENOMIC DNA]</scope>
    <source>
        <strain evidence="3">KCTC 52487</strain>
    </source>
</reference>
<keyword evidence="3" id="KW-1185">Reference proteome</keyword>
<dbReference type="PANTHER" id="PTHR10426:SF88">
    <property type="entry name" value="ADIPOCYTE PLASMA MEMBRANE-ASSOCIATED PROTEIN HEMOMUCIN-RELATED"/>
    <property type="match status" value="1"/>
</dbReference>
<evidence type="ECO:0000259" key="1">
    <source>
        <dbReference type="Pfam" id="PF08450"/>
    </source>
</evidence>
<dbReference type="InterPro" id="IPR011042">
    <property type="entry name" value="6-blade_b-propeller_TolB-like"/>
</dbReference>
<comment type="caution">
    <text evidence="2">The sequence shown here is derived from an EMBL/GenBank/DDBJ whole genome shotgun (WGS) entry which is preliminary data.</text>
</comment>
<dbReference type="Proteomes" id="UP001595379">
    <property type="component" value="Unassembled WGS sequence"/>
</dbReference>
<dbReference type="EMBL" id="JBHRSV010000020">
    <property type="protein sequence ID" value="MFC2926632.1"/>
    <property type="molecule type" value="Genomic_DNA"/>
</dbReference>
<organism evidence="2 3">
    <name type="scientific">Hyphobacterium vulgare</name>
    <dbReference type="NCBI Taxonomy" id="1736751"/>
    <lineage>
        <taxon>Bacteria</taxon>
        <taxon>Pseudomonadati</taxon>
        <taxon>Pseudomonadota</taxon>
        <taxon>Alphaproteobacteria</taxon>
        <taxon>Maricaulales</taxon>
        <taxon>Maricaulaceae</taxon>
        <taxon>Hyphobacterium</taxon>
    </lineage>
</organism>
<feature type="domain" description="SMP-30/Gluconolactonase/LRE-like region" evidence="1">
    <location>
        <begin position="97"/>
        <end position="270"/>
    </location>
</feature>
<evidence type="ECO:0000313" key="2">
    <source>
        <dbReference type="EMBL" id="MFC2926632.1"/>
    </source>
</evidence>
<name>A0ABV6ZZ11_9PROT</name>
<dbReference type="InterPro" id="IPR013658">
    <property type="entry name" value="SGL"/>
</dbReference>
<evidence type="ECO:0000313" key="3">
    <source>
        <dbReference type="Proteomes" id="UP001595379"/>
    </source>
</evidence>
<gene>
    <name evidence="2" type="ORF">ACFOOR_10995</name>
</gene>
<dbReference type="Gene3D" id="2.120.10.30">
    <property type="entry name" value="TolB, C-terminal domain"/>
    <property type="match status" value="1"/>
</dbReference>
<dbReference type="SUPFAM" id="SSF63829">
    <property type="entry name" value="Calcium-dependent phosphotriesterase"/>
    <property type="match status" value="1"/>
</dbReference>